<keyword evidence="1" id="KW-0378">Hydrolase</keyword>
<dbReference type="EMBL" id="UFYW01000001">
    <property type="protein sequence ID" value="STD83822.1"/>
    <property type="molecule type" value="Genomic_DNA"/>
</dbReference>
<dbReference type="Proteomes" id="UP000254807">
    <property type="component" value="Unassembled WGS sequence"/>
</dbReference>
<proteinExistence type="predicted"/>
<gene>
    <name evidence="2" type="ORF">NCTC12360_02309</name>
</gene>
<dbReference type="InterPro" id="IPR029058">
    <property type="entry name" value="AB_hydrolase_fold"/>
</dbReference>
<dbReference type="Pfam" id="PF20434">
    <property type="entry name" value="BD-FAE"/>
    <property type="match status" value="1"/>
</dbReference>
<keyword evidence="3" id="KW-1185">Reference proteome</keyword>
<reference evidence="2 3" key="1">
    <citation type="submission" date="2018-06" db="EMBL/GenBank/DDBJ databases">
        <authorList>
            <consortium name="Pathogen Informatics"/>
            <person name="Doyle S."/>
        </authorList>
    </citation>
    <scope>NUCLEOTIDE SEQUENCE [LARGE SCALE GENOMIC DNA]</scope>
    <source>
        <strain evidence="2 3">NCTC12360</strain>
    </source>
</reference>
<evidence type="ECO:0000313" key="2">
    <source>
        <dbReference type="EMBL" id="STD83822.1"/>
    </source>
</evidence>
<dbReference type="Gene3D" id="3.40.50.1820">
    <property type="entry name" value="alpha/beta hydrolase"/>
    <property type="match status" value="1"/>
</dbReference>
<dbReference type="OrthoDB" id="9794725at2"/>
<organism evidence="2 3">
    <name type="scientific">Enterococcus gallinarum</name>
    <dbReference type="NCBI Taxonomy" id="1353"/>
    <lineage>
        <taxon>Bacteria</taxon>
        <taxon>Bacillati</taxon>
        <taxon>Bacillota</taxon>
        <taxon>Bacilli</taxon>
        <taxon>Lactobacillales</taxon>
        <taxon>Enterococcaceae</taxon>
        <taxon>Enterococcus</taxon>
    </lineage>
</organism>
<dbReference type="InterPro" id="IPR050300">
    <property type="entry name" value="GDXG_lipolytic_enzyme"/>
</dbReference>
<dbReference type="GO" id="GO:0016787">
    <property type="term" value="F:hydrolase activity"/>
    <property type="evidence" value="ECO:0007669"/>
    <property type="project" value="UniProtKB-KW"/>
</dbReference>
<evidence type="ECO:0000256" key="1">
    <source>
        <dbReference type="ARBA" id="ARBA00022801"/>
    </source>
</evidence>
<dbReference type="PANTHER" id="PTHR48081">
    <property type="entry name" value="AB HYDROLASE SUPERFAMILY PROTEIN C4A8.06C"/>
    <property type="match status" value="1"/>
</dbReference>
<name>A0A376H1L3_ENTGA</name>
<dbReference type="PANTHER" id="PTHR48081:SF6">
    <property type="entry name" value="PEPTIDASE S9 PROLYL OLIGOPEPTIDASE CATALYTIC DOMAIN-CONTAINING PROTEIN"/>
    <property type="match status" value="1"/>
</dbReference>
<dbReference type="RefSeq" id="WP_060813717.1">
    <property type="nucleotide sequence ID" value="NZ_JBHULA010000017.1"/>
</dbReference>
<evidence type="ECO:0000313" key="3">
    <source>
        <dbReference type="Proteomes" id="UP000254807"/>
    </source>
</evidence>
<dbReference type="AlphaFoldDB" id="A0A376H1L3"/>
<dbReference type="InterPro" id="IPR049492">
    <property type="entry name" value="BD-FAE-like_dom"/>
</dbReference>
<sequence length="285" mass="32000">METQRIQLNQTSYVDTYLLHQSKEYNVDKKRPLVIVCPGGGYAFTSDREAEVIALKFNSIGLNSVVLWYTTGDQVKNVPHNALMEAAQTVKIIREHAHEWLVDEEQIIVCGFSAGGHLALQLATRWHDAELAEALGVSSDLLKVNLAIAGYPLVYQEHAFPIDDLGFAASLIEAPLTANERFFGSKQPTEEAIQSVNILHHVDQWTPPMFLWHTTEDVLVDVAHSLKLAVKLREAEIPFELHIFEKGEHGLALADRTTARKPSHLNAHVAKWFELCEGWLSSYID</sequence>
<accession>A0A376H1L3</accession>
<protein>
    <submittedName>
        <fullName evidence="2">Esterase/lipase-like protein</fullName>
    </submittedName>
</protein>
<dbReference type="SUPFAM" id="SSF53474">
    <property type="entry name" value="alpha/beta-Hydrolases"/>
    <property type="match status" value="1"/>
</dbReference>